<evidence type="ECO:0000313" key="9">
    <source>
        <dbReference type="Proteomes" id="UP001156601"/>
    </source>
</evidence>
<evidence type="ECO:0000256" key="2">
    <source>
        <dbReference type="ARBA" id="ARBA00006676"/>
    </source>
</evidence>
<proteinExistence type="inferred from homology"/>
<dbReference type="EC" id="3.5.4.4" evidence="3"/>
<organism evidence="8 9">
    <name type="scientific">Agaribacter marinus</name>
    <dbReference type="NCBI Taxonomy" id="1431249"/>
    <lineage>
        <taxon>Bacteria</taxon>
        <taxon>Pseudomonadati</taxon>
        <taxon>Pseudomonadota</taxon>
        <taxon>Gammaproteobacteria</taxon>
        <taxon>Alteromonadales</taxon>
        <taxon>Alteromonadaceae</taxon>
        <taxon>Agaribacter</taxon>
    </lineage>
</organism>
<dbReference type="EMBL" id="BSOT01000005">
    <property type="protein sequence ID" value="GLR69944.1"/>
    <property type="molecule type" value="Genomic_DNA"/>
</dbReference>
<dbReference type="Proteomes" id="UP001156601">
    <property type="component" value="Unassembled WGS sequence"/>
</dbReference>
<dbReference type="InterPro" id="IPR032466">
    <property type="entry name" value="Metal_Hydrolase"/>
</dbReference>
<dbReference type="GO" id="GO:0043103">
    <property type="term" value="P:hypoxanthine salvage"/>
    <property type="evidence" value="ECO:0007669"/>
    <property type="project" value="TreeGrafter"/>
</dbReference>
<keyword evidence="9" id="KW-1185">Reference proteome</keyword>
<comment type="caution">
    <text evidence="8">The sequence shown here is derived from an EMBL/GenBank/DDBJ whole genome shotgun (WGS) entry which is preliminary data.</text>
</comment>
<gene>
    <name evidence="8" type="primary">add_1</name>
    <name evidence="8" type="ORF">GCM10007852_08520</name>
</gene>
<comment type="similarity">
    <text evidence="2">Belongs to the metallo-dependent hydrolases superfamily. Adenosine and AMP deaminases family.</text>
</comment>
<dbReference type="PANTHER" id="PTHR11409">
    <property type="entry name" value="ADENOSINE DEAMINASE"/>
    <property type="match status" value="1"/>
</dbReference>
<dbReference type="PANTHER" id="PTHR11409:SF43">
    <property type="entry name" value="ADENOSINE DEAMINASE"/>
    <property type="match status" value="1"/>
</dbReference>
<keyword evidence="5" id="KW-0378">Hydrolase</keyword>
<dbReference type="AlphaFoldDB" id="A0AA37SWI2"/>
<keyword evidence="6" id="KW-0862">Zinc</keyword>
<dbReference type="GO" id="GO:0004000">
    <property type="term" value="F:adenosine deaminase activity"/>
    <property type="evidence" value="ECO:0007669"/>
    <property type="project" value="UniProtKB-ARBA"/>
</dbReference>
<dbReference type="GO" id="GO:0046103">
    <property type="term" value="P:inosine biosynthetic process"/>
    <property type="evidence" value="ECO:0007669"/>
    <property type="project" value="TreeGrafter"/>
</dbReference>
<dbReference type="NCBIfam" id="TIGR01430">
    <property type="entry name" value="aden_deam"/>
    <property type="match status" value="1"/>
</dbReference>
<dbReference type="Pfam" id="PF00962">
    <property type="entry name" value="A_deaminase"/>
    <property type="match status" value="1"/>
</dbReference>
<dbReference type="NCBIfam" id="NF006846">
    <property type="entry name" value="PRK09358.1-1"/>
    <property type="match status" value="1"/>
</dbReference>
<dbReference type="InterPro" id="IPR001365">
    <property type="entry name" value="A_deaminase_dom"/>
</dbReference>
<dbReference type="GO" id="GO:0005829">
    <property type="term" value="C:cytosol"/>
    <property type="evidence" value="ECO:0007669"/>
    <property type="project" value="TreeGrafter"/>
</dbReference>
<feature type="domain" description="Adenosine deaminase" evidence="7">
    <location>
        <begin position="3"/>
        <end position="323"/>
    </location>
</feature>
<evidence type="ECO:0000256" key="4">
    <source>
        <dbReference type="ARBA" id="ARBA00022723"/>
    </source>
</evidence>
<keyword evidence="4" id="KW-0479">Metal-binding</keyword>
<dbReference type="InterPro" id="IPR006330">
    <property type="entry name" value="Ado/ade_deaminase"/>
</dbReference>
<sequence>MLPLIDLHRHLDGNIRPSTILDIASKKGLPLAKHSLASLQKLIFIQDKTSDLLAFLQKLDYGVSVLTSVEDCYRVAFENVEDAFNEGLSYVELRFSPYYMARSNKLDIYDVVDAVVSGVHAGMQAFDVKVNLIGILSRSYGVKACSNELAAILAYKAHFVAVDLAGDELGFPASLFIPHFKKVHQAGLNVTIHAGEADGAGSVWRAIKDLGANRIGHGVNAIRDLELLNYLAIEKIGIEACLTSNYQTGTWTNLETHPVSTFLKNGIQVSLHTDDPGVSNITLNDEFSLAENVLNFSGEQIETLKSNAIEQAFLSTREKAELRALTS</sequence>
<accession>A0AA37SWI2</accession>
<evidence type="ECO:0000256" key="6">
    <source>
        <dbReference type="ARBA" id="ARBA00022833"/>
    </source>
</evidence>
<protein>
    <recommendedName>
        <fullName evidence="3">adenosine deaminase</fullName>
        <ecNumber evidence="3">3.5.4.4</ecNumber>
    </recommendedName>
</protein>
<dbReference type="GO" id="GO:0046872">
    <property type="term" value="F:metal ion binding"/>
    <property type="evidence" value="ECO:0007669"/>
    <property type="project" value="UniProtKB-KW"/>
</dbReference>
<evidence type="ECO:0000256" key="5">
    <source>
        <dbReference type="ARBA" id="ARBA00022801"/>
    </source>
</evidence>
<evidence type="ECO:0000259" key="7">
    <source>
        <dbReference type="Pfam" id="PF00962"/>
    </source>
</evidence>
<dbReference type="SUPFAM" id="SSF51556">
    <property type="entry name" value="Metallo-dependent hydrolases"/>
    <property type="match status" value="1"/>
</dbReference>
<dbReference type="GO" id="GO:0006154">
    <property type="term" value="P:adenosine catabolic process"/>
    <property type="evidence" value="ECO:0007669"/>
    <property type="project" value="TreeGrafter"/>
</dbReference>
<dbReference type="Gene3D" id="3.20.20.140">
    <property type="entry name" value="Metal-dependent hydrolases"/>
    <property type="match status" value="1"/>
</dbReference>
<comment type="cofactor">
    <cofactor evidence="1">
        <name>Zn(2+)</name>
        <dbReference type="ChEBI" id="CHEBI:29105"/>
    </cofactor>
</comment>
<evidence type="ECO:0000256" key="3">
    <source>
        <dbReference type="ARBA" id="ARBA00012784"/>
    </source>
</evidence>
<reference evidence="8" key="2">
    <citation type="submission" date="2023-01" db="EMBL/GenBank/DDBJ databases">
        <title>Draft genome sequence of Agaribacter marinus strain NBRC 110023.</title>
        <authorList>
            <person name="Sun Q."/>
            <person name="Mori K."/>
        </authorList>
    </citation>
    <scope>NUCLEOTIDE SEQUENCE</scope>
    <source>
        <strain evidence="8">NBRC 110023</strain>
    </source>
</reference>
<reference evidence="8" key="1">
    <citation type="journal article" date="2014" name="Int. J. Syst. Evol. Microbiol.">
        <title>Complete genome sequence of Corynebacterium casei LMG S-19264T (=DSM 44701T), isolated from a smear-ripened cheese.</title>
        <authorList>
            <consortium name="US DOE Joint Genome Institute (JGI-PGF)"/>
            <person name="Walter F."/>
            <person name="Albersmeier A."/>
            <person name="Kalinowski J."/>
            <person name="Ruckert C."/>
        </authorList>
    </citation>
    <scope>NUCLEOTIDE SEQUENCE</scope>
    <source>
        <strain evidence="8">NBRC 110023</strain>
    </source>
</reference>
<name>A0AA37SWI2_9ALTE</name>
<evidence type="ECO:0000313" key="8">
    <source>
        <dbReference type="EMBL" id="GLR69944.1"/>
    </source>
</evidence>
<evidence type="ECO:0000256" key="1">
    <source>
        <dbReference type="ARBA" id="ARBA00001947"/>
    </source>
</evidence>
<dbReference type="RefSeq" id="WP_284216250.1">
    <property type="nucleotide sequence ID" value="NZ_BSOT01000005.1"/>
</dbReference>